<dbReference type="RefSeq" id="YP_009125843.1">
    <property type="nucleotide sequence ID" value="NC_026603.1"/>
</dbReference>
<reference evidence="1 2" key="1">
    <citation type="submission" date="2014-10" db="EMBL/GenBank/DDBJ databases">
        <authorList>
            <person name="Mthembu S."/>
            <person name="Kuvar S."/>
            <person name="Nduna N."/>
            <person name="Pillay S."/>
            <person name="Pillay T."/>
            <person name="Tang P.-C."/>
            <person name="Reddy N."/>
            <person name="Larsen M.H."/>
            <person name="Rubin E.J."/>
            <person name="Russell D.A."/>
            <person name="Guerrero C.A."/>
            <person name="Bowman C.A."/>
            <person name="Jacobs-Sera D."/>
            <person name="Hendrix R.W."/>
            <person name="Hatfull G.F."/>
        </authorList>
    </citation>
    <scope>NUCLEOTIDE SEQUENCE [LARGE SCALE GENOMIC DNA]</scope>
</reference>
<organism evidence="1 2">
    <name type="scientific">Mycobacterium phage Keshu</name>
    <dbReference type="NCBI Taxonomy" id="1567471"/>
    <lineage>
        <taxon>Viruses</taxon>
        <taxon>Duplodnaviria</taxon>
        <taxon>Heunggongvirae</taxon>
        <taxon>Uroviricota</taxon>
        <taxon>Caudoviricetes</taxon>
        <taxon>Weiservirinae</taxon>
        <taxon>Keshuvirus</taxon>
        <taxon>Keshuvirus keshu</taxon>
    </lineage>
</organism>
<gene>
    <name evidence="1" type="primary">91</name>
    <name evidence="1" type="ORF">PBI_KESHU_91</name>
</gene>
<accession>A0A0B5A5G6</accession>
<name>A0A0B5A5G6_9CAUD</name>
<dbReference type="KEGG" id="vg:23680451"/>
<dbReference type="OrthoDB" id="28921at10239"/>
<protein>
    <submittedName>
        <fullName evidence="1">Uncharacterized protein</fullName>
    </submittedName>
</protein>
<evidence type="ECO:0000313" key="2">
    <source>
        <dbReference type="Proteomes" id="UP000031717"/>
    </source>
</evidence>
<dbReference type="GeneID" id="23680451"/>
<keyword evidence="2" id="KW-1185">Reference proteome</keyword>
<dbReference type="EMBL" id="KP027199">
    <property type="protein sequence ID" value="AJD82311.1"/>
    <property type="molecule type" value="Genomic_DNA"/>
</dbReference>
<sequence length="87" mass="9468">MSVAVVGRRVEDARRLAQRLAPLKGVVLVSERNVGMALRGCVIEAAYLDDGVEVSEALAEALYYSSLGAPRPVEVYRLQRVSLPPPF</sequence>
<evidence type="ECO:0000313" key="1">
    <source>
        <dbReference type="EMBL" id="AJD82311.1"/>
    </source>
</evidence>
<proteinExistence type="predicted"/>
<dbReference type="Proteomes" id="UP000031717">
    <property type="component" value="Segment"/>
</dbReference>